<dbReference type="EMBL" id="CM032182">
    <property type="protein sequence ID" value="KAG7096894.1"/>
    <property type="molecule type" value="Genomic_DNA"/>
</dbReference>
<accession>A0A9P7UY84</accession>
<feature type="compositionally biased region" description="Low complexity" evidence="1">
    <location>
        <begin position="489"/>
        <end position="504"/>
    </location>
</feature>
<dbReference type="KEGG" id="more:E1B28_004300"/>
<dbReference type="SUPFAM" id="SSF54695">
    <property type="entry name" value="POZ domain"/>
    <property type="match status" value="1"/>
</dbReference>
<name>A0A9P7UY84_9AGAR</name>
<keyword evidence="3" id="KW-1185">Reference proteome</keyword>
<evidence type="ECO:0000313" key="2">
    <source>
        <dbReference type="EMBL" id="KAG7096894.1"/>
    </source>
</evidence>
<feature type="compositionally biased region" description="Polar residues" evidence="1">
    <location>
        <begin position="29"/>
        <end position="47"/>
    </location>
</feature>
<evidence type="ECO:0000313" key="3">
    <source>
        <dbReference type="Proteomes" id="UP001049176"/>
    </source>
</evidence>
<reference evidence="2" key="1">
    <citation type="journal article" date="2021" name="Genome Biol. Evol.">
        <title>The assembled and annotated genome of the fairy-ring fungus Marasmius oreades.</title>
        <authorList>
            <person name="Hiltunen M."/>
            <person name="Ament-Velasquez S.L."/>
            <person name="Johannesson H."/>
        </authorList>
    </citation>
    <scope>NUCLEOTIDE SEQUENCE</scope>
    <source>
        <strain evidence="2">03SP1</strain>
    </source>
</reference>
<protein>
    <submittedName>
        <fullName evidence="2">Uncharacterized protein</fullName>
    </submittedName>
</protein>
<comment type="caution">
    <text evidence="2">The sequence shown here is derived from an EMBL/GenBank/DDBJ whole genome shotgun (WGS) entry which is preliminary data.</text>
</comment>
<proteinExistence type="predicted"/>
<gene>
    <name evidence="2" type="ORF">E1B28_004300</name>
</gene>
<feature type="compositionally biased region" description="Low complexity" evidence="1">
    <location>
        <begin position="53"/>
        <end position="65"/>
    </location>
</feature>
<feature type="region of interest" description="Disordered" evidence="1">
    <location>
        <begin position="200"/>
        <end position="222"/>
    </location>
</feature>
<sequence length="522" mass="56997">MPRSSHAPSAHPPISYPRAYDASAISFSSANTSTTTRPRKSSLTLSNPMGWLSRNSTQSSLSSSIRTKRASGSKSPRSIELVSERVGPLGLGATVVRTPEEALQDSRVCLTRYNERKPSLVEMGHKPTTPPMYQNPSPISVTVSLPLNSPPMSLTSDEYESGADVDAQDSEDHIECEEDEFHPIDGETDLSPPVPFECPRSSLKATRRSSTEDLSQVPPLPNNIGPYSAPPEFRPILLSEVPSGPADFSKSMITLETCTQTYRTTMDTLTSRPSQLSAYLISLLPPRQRAYSNASSVYSTSSEDMSAYRHHLASQGLISRTTSNIHIFLDRPSAPYTHILNYLRSSTPPTGVSEILPRAAQLQSYSQSRLDALLELRDEAAYLRLDGLLKLCNDEVNQRQHISSPRLHTRIQSRTLRSSPDNGRFSAQSQPASVHALSLEQNSDAGSQPSNVSILSPKSHSNLSPGQIFEVEAKDTGRVRICSPPTPQSWSGDGRSSGASGASSTRRRSRNRVFNDPPAGWI</sequence>
<organism evidence="2 3">
    <name type="scientific">Marasmius oreades</name>
    <name type="common">fairy-ring Marasmius</name>
    <dbReference type="NCBI Taxonomy" id="181124"/>
    <lineage>
        <taxon>Eukaryota</taxon>
        <taxon>Fungi</taxon>
        <taxon>Dikarya</taxon>
        <taxon>Basidiomycota</taxon>
        <taxon>Agaricomycotina</taxon>
        <taxon>Agaricomycetes</taxon>
        <taxon>Agaricomycetidae</taxon>
        <taxon>Agaricales</taxon>
        <taxon>Marasmiineae</taxon>
        <taxon>Marasmiaceae</taxon>
        <taxon>Marasmius</taxon>
    </lineage>
</organism>
<dbReference type="GeneID" id="66073376"/>
<dbReference type="OrthoDB" id="3363734at2759"/>
<evidence type="ECO:0000256" key="1">
    <source>
        <dbReference type="SAM" id="MobiDB-lite"/>
    </source>
</evidence>
<dbReference type="AlphaFoldDB" id="A0A9P7UY84"/>
<dbReference type="InterPro" id="IPR011333">
    <property type="entry name" value="SKP1/BTB/POZ_sf"/>
</dbReference>
<dbReference type="Gene3D" id="3.30.710.10">
    <property type="entry name" value="Potassium Channel Kv1.1, Chain A"/>
    <property type="match status" value="1"/>
</dbReference>
<feature type="compositionally biased region" description="Polar residues" evidence="1">
    <location>
        <begin position="416"/>
        <end position="432"/>
    </location>
</feature>
<feature type="compositionally biased region" description="Polar residues" evidence="1">
    <location>
        <begin position="439"/>
        <end position="465"/>
    </location>
</feature>
<dbReference type="Proteomes" id="UP001049176">
    <property type="component" value="Chromosome 2"/>
</dbReference>
<dbReference type="RefSeq" id="XP_043013364.1">
    <property type="nucleotide sequence ID" value="XM_043148762.1"/>
</dbReference>
<feature type="region of interest" description="Disordered" evidence="1">
    <location>
        <begin position="29"/>
        <end position="79"/>
    </location>
</feature>
<feature type="region of interest" description="Disordered" evidence="1">
    <location>
        <begin position="416"/>
        <end position="522"/>
    </location>
</feature>